<name>A0A9W8LZU6_9FUNG</name>
<feature type="compositionally biased region" description="Polar residues" evidence="1">
    <location>
        <begin position="195"/>
        <end position="204"/>
    </location>
</feature>
<dbReference type="InterPro" id="IPR031833">
    <property type="entry name" value="DUF4748"/>
</dbReference>
<accession>A0A9W8LZU6</accession>
<dbReference type="Pfam" id="PF15932">
    <property type="entry name" value="DUF4748"/>
    <property type="match status" value="1"/>
</dbReference>
<organism evidence="3 4">
    <name type="scientific">Coemansia brasiliensis</name>
    <dbReference type="NCBI Taxonomy" id="2650707"/>
    <lineage>
        <taxon>Eukaryota</taxon>
        <taxon>Fungi</taxon>
        <taxon>Fungi incertae sedis</taxon>
        <taxon>Zoopagomycota</taxon>
        <taxon>Kickxellomycotina</taxon>
        <taxon>Kickxellomycetes</taxon>
        <taxon>Kickxellales</taxon>
        <taxon>Kickxellaceae</taxon>
        <taxon>Coemansia</taxon>
    </lineage>
</organism>
<feature type="compositionally biased region" description="Basic and acidic residues" evidence="1">
    <location>
        <begin position="61"/>
        <end position="70"/>
    </location>
</feature>
<feature type="compositionally biased region" description="Acidic residues" evidence="1">
    <location>
        <begin position="445"/>
        <end position="464"/>
    </location>
</feature>
<reference evidence="3" key="1">
    <citation type="submission" date="2022-07" db="EMBL/GenBank/DDBJ databases">
        <title>Phylogenomic reconstructions and comparative analyses of Kickxellomycotina fungi.</title>
        <authorList>
            <person name="Reynolds N.K."/>
            <person name="Stajich J.E."/>
            <person name="Barry K."/>
            <person name="Grigoriev I.V."/>
            <person name="Crous P."/>
            <person name="Smith M.E."/>
        </authorList>
    </citation>
    <scope>NUCLEOTIDE SEQUENCE</scope>
    <source>
        <strain evidence="3">NRRL 1566</strain>
    </source>
</reference>
<dbReference type="AlphaFoldDB" id="A0A9W8LZU6"/>
<feature type="region of interest" description="Disordered" evidence="1">
    <location>
        <begin position="60"/>
        <end position="154"/>
    </location>
</feature>
<keyword evidence="4" id="KW-1185">Reference proteome</keyword>
<dbReference type="InterPro" id="IPR045255">
    <property type="entry name" value="RanBP1-like"/>
</dbReference>
<feature type="compositionally biased region" description="Acidic residues" evidence="1">
    <location>
        <begin position="131"/>
        <end position="140"/>
    </location>
</feature>
<dbReference type="Gene3D" id="2.30.29.30">
    <property type="entry name" value="Pleckstrin-homology domain (PH domain)/Phosphotyrosine-binding domain (PTB)"/>
    <property type="match status" value="1"/>
</dbReference>
<feature type="domain" description="RanBD1" evidence="2">
    <location>
        <begin position="249"/>
        <end position="379"/>
    </location>
</feature>
<dbReference type="InterPro" id="IPR011993">
    <property type="entry name" value="PH-like_dom_sf"/>
</dbReference>
<feature type="region of interest" description="Disordered" evidence="1">
    <location>
        <begin position="373"/>
        <end position="473"/>
    </location>
</feature>
<feature type="compositionally biased region" description="Acidic residues" evidence="1">
    <location>
        <begin position="396"/>
        <end position="406"/>
    </location>
</feature>
<feature type="compositionally biased region" description="Basic and acidic residues" evidence="1">
    <location>
        <begin position="407"/>
        <end position="419"/>
    </location>
</feature>
<gene>
    <name evidence="3" type="ORF">IWW36_003356</name>
</gene>
<evidence type="ECO:0000256" key="1">
    <source>
        <dbReference type="SAM" id="MobiDB-lite"/>
    </source>
</evidence>
<feature type="region of interest" description="Disordered" evidence="1">
    <location>
        <begin position="192"/>
        <end position="221"/>
    </location>
</feature>
<dbReference type="OrthoDB" id="185618at2759"/>
<dbReference type="EMBL" id="JANBUW010000179">
    <property type="protein sequence ID" value="KAJ2848346.1"/>
    <property type="molecule type" value="Genomic_DNA"/>
</dbReference>
<dbReference type="Pfam" id="PF00638">
    <property type="entry name" value="Ran_BP1"/>
    <property type="match status" value="1"/>
</dbReference>
<dbReference type="SUPFAM" id="SSF50729">
    <property type="entry name" value="PH domain-like"/>
    <property type="match status" value="1"/>
</dbReference>
<sequence length="473" mass="51774">MGLIKNNPKSIMLAWAGVIAIGFGTFVYAKDLVSNDRRAENIRRIKRERRMLAYREYNQQNEEKERERMKVASVENKRKRQESVHGEKVLLKQDEEAQEAATEPVAEQDASEQPAEPAGSSPAKRPRTSEDGNEEDEEPVSTETPAEPASKAPVFGMTFSSSRSLGGFASAAKGPSPLAKFASATATSGFAKYAKTQQPQSPTDKSSEPTEAPNAEAAEKPKTFEDMLTADGKQSLATNAAMTTMVPAMAQTQVGETETLPIRTYEEDETCIYSTKAKLFEFASNAWKERGSGQFKINQHNDNRLRRRLVMRMEQTFRLILNVRLFAAMKLSCERRFVRFTCIDPESAAPVTFALRFASEPLAAEAYQQISDAIPEEDSVNPDNGKLDNEDKQDSSDDGAGSEDAADEAKTAGKGKAAESADADVQDSDDEEEDEDYVASGSESGDNELDSDAVDSEDELNSDDESSKAASSK</sequence>
<comment type="caution">
    <text evidence="3">The sequence shown here is derived from an EMBL/GenBank/DDBJ whole genome shotgun (WGS) entry which is preliminary data.</text>
</comment>
<dbReference type="SMART" id="SM00160">
    <property type="entry name" value="RanBD"/>
    <property type="match status" value="1"/>
</dbReference>
<feature type="compositionally biased region" description="Basic and acidic residues" evidence="1">
    <location>
        <begin position="385"/>
        <end position="395"/>
    </location>
</feature>
<evidence type="ECO:0000259" key="2">
    <source>
        <dbReference type="PROSITE" id="PS50196"/>
    </source>
</evidence>
<evidence type="ECO:0000313" key="3">
    <source>
        <dbReference type="EMBL" id="KAJ2848346.1"/>
    </source>
</evidence>
<evidence type="ECO:0000313" key="4">
    <source>
        <dbReference type="Proteomes" id="UP001139887"/>
    </source>
</evidence>
<feature type="compositionally biased region" description="Acidic residues" evidence="1">
    <location>
        <begin position="421"/>
        <end position="437"/>
    </location>
</feature>
<proteinExistence type="predicted"/>
<protein>
    <recommendedName>
        <fullName evidence="2">RanBD1 domain-containing protein</fullName>
    </recommendedName>
</protein>
<dbReference type="PROSITE" id="PS50196">
    <property type="entry name" value="RANBD1"/>
    <property type="match status" value="1"/>
</dbReference>
<dbReference type="Proteomes" id="UP001139887">
    <property type="component" value="Unassembled WGS sequence"/>
</dbReference>
<dbReference type="PANTHER" id="PTHR23138">
    <property type="entry name" value="RAN BINDING PROTEIN"/>
    <property type="match status" value="1"/>
</dbReference>
<dbReference type="InterPro" id="IPR000156">
    <property type="entry name" value="Ran_bind_dom"/>
</dbReference>
<feature type="compositionally biased region" description="Basic and acidic residues" evidence="1">
    <location>
        <begin position="81"/>
        <end position="95"/>
    </location>
</feature>